<evidence type="ECO:0000256" key="3">
    <source>
        <dbReference type="ARBA" id="ARBA00020552"/>
    </source>
</evidence>
<evidence type="ECO:0000256" key="4">
    <source>
        <dbReference type="ARBA" id="ARBA00022475"/>
    </source>
</evidence>
<sequence length="131" mass="13567">MRTGKLLAAVLLAGATALAVSQPATAAPLMNDAALSKAAPAGDVTNVQYYRRGYGHRHHYHGGYHRRGYGYGGTAAGVGIGLAAGAVIGGAIAASQAQAQQNHAYCSQRYRSYDPASGTYLNNNGNRYPCP</sequence>
<evidence type="ECO:0000256" key="5">
    <source>
        <dbReference type="ARBA" id="ARBA00022734"/>
    </source>
</evidence>
<evidence type="ECO:0000256" key="2">
    <source>
        <dbReference type="ARBA" id="ARBA00010270"/>
    </source>
</evidence>
<comment type="similarity">
    <text evidence="2">Belongs to the BA14k family.</text>
</comment>
<dbReference type="Proteomes" id="UP000521227">
    <property type="component" value="Unassembled WGS sequence"/>
</dbReference>
<dbReference type="EMBL" id="JACHIJ010000003">
    <property type="protein sequence ID" value="MBB5052757.1"/>
    <property type="molecule type" value="Genomic_DNA"/>
</dbReference>
<feature type="chain" id="PRO_5032879479" description="Lectin-like protein BA14k" evidence="7">
    <location>
        <begin position="27"/>
        <end position="131"/>
    </location>
</feature>
<keyword evidence="4" id="KW-1003">Cell membrane</keyword>
<feature type="signal peptide" evidence="7">
    <location>
        <begin position="1"/>
        <end position="26"/>
    </location>
</feature>
<evidence type="ECO:0000313" key="8">
    <source>
        <dbReference type="EMBL" id="MBB5052757.1"/>
    </source>
</evidence>
<dbReference type="GO" id="GO:0016020">
    <property type="term" value="C:membrane"/>
    <property type="evidence" value="ECO:0007669"/>
    <property type="project" value="UniProtKB-SubCell"/>
</dbReference>
<evidence type="ECO:0000256" key="1">
    <source>
        <dbReference type="ARBA" id="ARBA00004167"/>
    </source>
</evidence>
<keyword evidence="5" id="KW-0430">Lectin</keyword>
<dbReference type="RefSeq" id="WP_184085815.1">
    <property type="nucleotide sequence ID" value="NZ_JACHIJ010000003.1"/>
</dbReference>
<dbReference type="AlphaFoldDB" id="A0A840N2J1"/>
<evidence type="ECO:0000256" key="7">
    <source>
        <dbReference type="SAM" id="SignalP"/>
    </source>
</evidence>
<dbReference type="InterPro" id="IPR012413">
    <property type="entry name" value="BA14K"/>
</dbReference>
<gene>
    <name evidence="8" type="ORF">HNQ36_002731</name>
</gene>
<protein>
    <recommendedName>
        <fullName evidence="3">Lectin-like protein BA14k</fullName>
    </recommendedName>
</protein>
<name>A0A840N2J1_9BRAD</name>
<comment type="caution">
    <text evidence="8">The sequence shown here is derived from an EMBL/GenBank/DDBJ whole genome shotgun (WGS) entry which is preliminary data.</text>
</comment>
<keyword evidence="4" id="KW-0472">Membrane</keyword>
<organism evidence="8 9">
    <name type="scientific">Afipia massiliensis</name>
    <dbReference type="NCBI Taxonomy" id="211460"/>
    <lineage>
        <taxon>Bacteria</taxon>
        <taxon>Pseudomonadati</taxon>
        <taxon>Pseudomonadota</taxon>
        <taxon>Alphaproteobacteria</taxon>
        <taxon>Hyphomicrobiales</taxon>
        <taxon>Nitrobacteraceae</taxon>
        <taxon>Afipia</taxon>
    </lineage>
</organism>
<dbReference type="Pfam" id="PF07886">
    <property type="entry name" value="BA14K"/>
    <property type="match status" value="1"/>
</dbReference>
<comment type="function">
    <text evidence="6">Has immunoglobulin-binding and hemagglutination properties, and can bind to mannose. Essential for virulence. May be involved in LPS biosynthesis or polysaccharide transport.</text>
</comment>
<evidence type="ECO:0000256" key="6">
    <source>
        <dbReference type="ARBA" id="ARBA00025321"/>
    </source>
</evidence>
<proteinExistence type="inferred from homology"/>
<keyword evidence="7" id="KW-0732">Signal</keyword>
<evidence type="ECO:0000313" key="9">
    <source>
        <dbReference type="Proteomes" id="UP000521227"/>
    </source>
</evidence>
<reference evidence="8 9" key="1">
    <citation type="submission" date="2020-08" db="EMBL/GenBank/DDBJ databases">
        <title>Genomic Encyclopedia of Type Strains, Phase IV (KMG-IV): sequencing the most valuable type-strain genomes for metagenomic binning, comparative biology and taxonomic classification.</title>
        <authorList>
            <person name="Goeker M."/>
        </authorList>
    </citation>
    <scope>NUCLEOTIDE SEQUENCE [LARGE SCALE GENOMIC DNA]</scope>
    <source>
        <strain evidence="8 9">DSM 17498</strain>
    </source>
</reference>
<dbReference type="GO" id="GO:0030246">
    <property type="term" value="F:carbohydrate binding"/>
    <property type="evidence" value="ECO:0007669"/>
    <property type="project" value="UniProtKB-KW"/>
</dbReference>
<comment type="subcellular location">
    <subcellularLocation>
        <location evidence="1">Membrane</location>
        <topology evidence="1">Single-pass membrane protein</topology>
    </subcellularLocation>
</comment>
<accession>A0A840N2J1</accession>